<evidence type="ECO:0000256" key="2">
    <source>
        <dbReference type="ARBA" id="ARBA00024200"/>
    </source>
</evidence>
<proteinExistence type="inferred from homology"/>
<keyword evidence="5" id="KW-1185">Reference proteome</keyword>
<comment type="similarity">
    <text evidence="2">Belongs to the MoaD family.</text>
</comment>
<dbReference type="Pfam" id="PF02597">
    <property type="entry name" value="ThiS"/>
    <property type="match status" value="1"/>
</dbReference>
<evidence type="ECO:0000256" key="3">
    <source>
        <dbReference type="ARBA" id="ARBA00024247"/>
    </source>
</evidence>
<dbReference type="PANTHER" id="PTHR33359:SF1">
    <property type="entry name" value="MOLYBDOPTERIN SYNTHASE SULFUR CARRIER SUBUNIT"/>
    <property type="match status" value="1"/>
</dbReference>
<sequence length="92" mass="9457">MTSPVEDVQVTVRYFAAARAAAGRAEQRFTVDRGATVQSLLDRVEEALPDAGSGRQVIARCSVLHNGESGSGASASLADGDVIDLLPPFAGG</sequence>
<dbReference type="InterPro" id="IPR003749">
    <property type="entry name" value="ThiS/MoaD-like"/>
</dbReference>
<gene>
    <name evidence="4" type="ORF">ACFFGH_32260</name>
</gene>
<dbReference type="Proteomes" id="UP001589896">
    <property type="component" value="Unassembled WGS sequence"/>
</dbReference>
<dbReference type="SUPFAM" id="SSF54285">
    <property type="entry name" value="MoaD/ThiS"/>
    <property type="match status" value="1"/>
</dbReference>
<evidence type="ECO:0000313" key="5">
    <source>
        <dbReference type="Proteomes" id="UP001589896"/>
    </source>
</evidence>
<evidence type="ECO:0000313" key="4">
    <source>
        <dbReference type="EMBL" id="MFC0682529.1"/>
    </source>
</evidence>
<dbReference type="Gene3D" id="3.10.20.30">
    <property type="match status" value="1"/>
</dbReference>
<evidence type="ECO:0000256" key="1">
    <source>
        <dbReference type="ARBA" id="ARBA00022741"/>
    </source>
</evidence>
<organism evidence="4 5">
    <name type="scientific">Lysobacter korlensis</name>
    <dbReference type="NCBI Taxonomy" id="553636"/>
    <lineage>
        <taxon>Bacteria</taxon>
        <taxon>Pseudomonadati</taxon>
        <taxon>Pseudomonadota</taxon>
        <taxon>Gammaproteobacteria</taxon>
        <taxon>Lysobacterales</taxon>
        <taxon>Lysobacteraceae</taxon>
        <taxon>Lysobacter</taxon>
    </lineage>
</organism>
<dbReference type="PANTHER" id="PTHR33359">
    <property type="entry name" value="MOLYBDOPTERIN SYNTHASE SULFUR CARRIER SUBUNIT"/>
    <property type="match status" value="1"/>
</dbReference>
<dbReference type="EMBL" id="JBHLTG010000014">
    <property type="protein sequence ID" value="MFC0682529.1"/>
    <property type="molecule type" value="Genomic_DNA"/>
</dbReference>
<dbReference type="InterPro" id="IPR016155">
    <property type="entry name" value="Mopterin_synth/thiamin_S_b"/>
</dbReference>
<dbReference type="InterPro" id="IPR012675">
    <property type="entry name" value="Beta-grasp_dom_sf"/>
</dbReference>
<reference evidence="4 5" key="1">
    <citation type="submission" date="2024-09" db="EMBL/GenBank/DDBJ databases">
        <authorList>
            <person name="Sun Q."/>
            <person name="Mori K."/>
        </authorList>
    </citation>
    <scope>NUCLEOTIDE SEQUENCE [LARGE SCALE GENOMIC DNA]</scope>
    <source>
        <strain evidence="4 5">KCTC 23076</strain>
    </source>
</reference>
<dbReference type="CDD" id="cd17040">
    <property type="entry name" value="Ubl_MoaD_like"/>
    <property type="match status" value="1"/>
</dbReference>
<dbReference type="RefSeq" id="WP_386676628.1">
    <property type="nucleotide sequence ID" value="NZ_JBHLTG010000014.1"/>
</dbReference>
<protein>
    <recommendedName>
        <fullName evidence="3">Molybdopterin synthase sulfur carrier subunit</fullName>
    </recommendedName>
</protein>
<keyword evidence="1" id="KW-0547">Nucleotide-binding</keyword>
<comment type="caution">
    <text evidence="4">The sequence shown here is derived from an EMBL/GenBank/DDBJ whole genome shotgun (WGS) entry which is preliminary data.</text>
</comment>
<dbReference type="InterPro" id="IPR044672">
    <property type="entry name" value="MOCS2A"/>
</dbReference>
<accession>A0ABV6RZW4</accession>
<name>A0ABV6RZW4_9GAMM</name>